<dbReference type="RefSeq" id="WP_395759469.1">
    <property type="nucleotide sequence ID" value="NZ_CP109207.1"/>
</dbReference>
<dbReference type="EMBL" id="CP109207">
    <property type="protein sequence ID" value="WUU56609.1"/>
    <property type="molecule type" value="Genomic_DNA"/>
</dbReference>
<proteinExistence type="predicted"/>
<gene>
    <name evidence="1" type="ORF">OIE82_27085</name>
</gene>
<organism evidence="1">
    <name type="scientific">Streptomyces althioticus</name>
    <dbReference type="NCBI Taxonomy" id="83380"/>
    <lineage>
        <taxon>Bacteria</taxon>
        <taxon>Bacillati</taxon>
        <taxon>Actinomycetota</taxon>
        <taxon>Actinomycetes</taxon>
        <taxon>Kitasatosporales</taxon>
        <taxon>Streptomycetaceae</taxon>
        <taxon>Streptomyces</taxon>
        <taxon>Streptomyces althioticus group</taxon>
    </lineage>
</organism>
<reference evidence="1" key="1">
    <citation type="submission" date="2022-10" db="EMBL/GenBank/DDBJ databases">
        <title>The complete genomes of actinobacterial strains from the NBC collection.</title>
        <authorList>
            <person name="Joergensen T.S."/>
            <person name="Alvarez Arevalo M."/>
            <person name="Sterndorff E.B."/>
            <person name="Faurdal D."/>
            <person name="Vuksanovic O."/>
            <person name="Mourched A.-S."/>
            <person name="Charusanti P."/>
            <person name="Shaw S."/>
            <person name="Blin K."/>
            <person name="Weber T."/>
        </authorList>
    </citation>
    <scope>NUCLEOTIDE SEQUENCE [LARGE SCALE GENOMIC DNA]</scope>
    <source>
        <strain evidence="1">NBC 01686</strain>
    </source>
</reference>
<protein>
    <recommendedName>
        <fullName evidence="2">Minor tail protein</fullName>
    </recommendedName>
</protein>
<evidence type="ECO:0000313" key="1">
    <source>
        <dbReference type="EMBL" id="WUU56609.1"/>
    </source>
</evidence>
<name>A0ABZ1YB47_9ACTN</name>
<accession>A0ABZ1YB47</accession>
<sequence>MAELSYPFNEDSAGGGSALISEAQWQTMSKLWASDRIDFRLNSAAYATTEMPFHTAIVGSNLVVQPGSAWVGGFYYKLDAPLTIPAPTNSGAQPRRDVVVVRLNMATHSANIAIKEGQPNANPSDPIPSRIQGGIWEMPLYAIDLAANNGSRTLSDRRRFDGSSTVYVPWNASPVASTLPYGQFVIDMDSNTTDTPNEWVRTRDGSAVTRYLGKRREYTPTLLGATSQPAASYRNGWYRYIAPGTVQFDIKIQYTGTGTIRAQNGVAALGFTLPVACSKVTPVIFNGQLANPEQRSGMPNLVGMQGRTTANTQNVLCSHQSISSLIAGFDGWATFPGKSTLFMSGVYETNDFD</sequence>
<evidence type="ECO:0008006" key="2">
    <source>
        <dbReference type="Google" id="ProtNLM"/>
    </source>
</evidence>